<organism evidence="2 3">
    <name type="scientific">Pseudoalteromonas xiamenensis</name>
    <dbReference type="NCBI Taxonomy" id="882626"/>
    <lineage>
        <taxon>Bacteria</taxon>
        <taxon>Pseudomonadati</taxon>
        <taxon>Pseudomonadota</taxon>
        <taxon>Gammaproteobacteria</taxon>
        <taxon>Alteromonadales</taxon>
        <taxon>Pseudoalteromonadaceae</taxon>
        <taxon>Pseudoalteromonas</taxon>
    </lineage>
</organism>
<keyword evidence="2" id="KW-0489">Methyltransferase</keyword>
<dbReference type="Gene3D" id="3.40.50.150">
    <property type="entry name" value="Vaccinia Virus protein VP39"/>
    <property type="match status" value="1"/>
</dbReference>
<dbReference type="KEGG" id="pxi:J5O05_14375"/>
<feature type="domain" description="Methyltransferase" evidence="1">
    <location>
        <begin position="44"/>
        <end position="136"/>
    </location>
</feature>
<gene>
    <name evidence="2" type="ORF">J5O05_14375</name>
</gene>
<sequence length="222" mass="24867">MSFCRNWEEIYKANQHLAVWPWSDVVSASLRHTNMRNAGDDFAVLEVGCGAGANFPFYLTHTSNVYGIDGSDTVISLLKTNFPLIADKLHVGDFTKPWDYNVNFDLIIDRAASAHNPVTNIKQYLANAYQFLKPGGVLVITDWFSKLHSDYAKAPESLDEHTKSGYTWGPFNGVGQVTFFDDQLILDLVKDFEILSMGHSQAQSYGSNDQHATWGLILRKAV</sequence>
<keyword evidence="2" id="KW-0808">Transferase</keyword>
<evidence type="ECO:0000313" key="2">
    <source>
        <dbReference type="EMBL" id="QTH71034.1"/>
    </source>
</evidence>
<keyword evidence="3" id="KW-1185">Reference proteome</keyword>
<dbReference type="RefSeq" id="WP_208842676.1">
    <property type="nucleotide sequence ID" value="NZ_CP072133.1"/>
</dbReference>
<evidence type="ECO:0000313" key="3">
    <source>
        <dbReference type="Proteomes" id="UP000664904"/>
    </source>
</evidence>
<accession>A0A975HKJ1</accession>
<reference evidence="2" key="1">
    <citation type="submission" date="2021-03" db="EMBL/GenBank/DDBJ databases">
        <title>Complete Genome of Pseudoalteromonas xiamenensis STKMTI.2, a new potential marine bacterium producing anti-Vibrio compounds.</title>
        <authorList>
            <person name="Handayani D.P."/>
            <person name="Isnansetyo A."/>
            <person name="Istiqomah I."/>
            <person name="Jumina J."/>
        </authorList>
    </citation>
    <scope>NUCLEOTIDE SEQUENCE</scope>
    <source>
        <strain evidence="2">STKMTI.2</strain>
    </source>
</reference>
<dbReference type="SUPFAM" id="SSF53335">
    <property type="entry name" value="S-adenosyl-L-methionine-dependent methyltransferases"/>
    <property type="match status" value="1"/>
</dbReference>
<proteinExistence type="predicted"/>
<dbReference type="GO" id="GO:0008168">
    <property type="term" value="F:methyltransferase activity"/>
    <property type="evidence" value="ECO:0007669"/>
    <property type="project" value="UniProtKB-KW"/>
</dbReference>
<dbReference type="Proteomes" id="UP000664904">
    <property type="component" value="Chromosome"/>
</dbReference>
<dbReference type="InterPro" id="IPR029063">
    <property type="entry name" value="SAM-dependent_MTases_sf"/>
</dbReference>
<name>A0A975HKJ1_9GAMM</name>
<dbReference type="GO" id="GO:0032259">
    <property type="term" value="P:methylation"/>
    <property type="evidence" value="ECO:0007669"/>
    <property type="project" value="UniProtKB-KW"/>
</dbReference>
<dbReference type="EMBL" id="CP072133">
    <property type="protein sequence ID" value="QTH71034.1"/>
    <property type="molecule type" value="Genomic_DNA"/>
</dbReference>
<dbReference type="InterPro" id="IPR041698">
    <property type="entry name" value="Methyltransf_25"/>
</dbReference>
<dbReference type="AlphaFoldDB" id="A0A975HKJ1"/>
<dbReference type="Pfam" id="PF13649">
    <property type="entry name" value="Methyltransf_25"/>
    <property type="match status" value="1"/>
</dbReference>
<evidence type="ECO:0000259" key="1">
    <source>
        <dbReference type="Pfam" id="PF13649"/>
    </source>
</evidence>
<dbReference type="CDD" id="cd02440">
    <property type="entry name" value="AdoMet_MTases"/>
    <property type="match status" value="1"/>
</dbReference>
<protein>
    <submittedName>
        <fullName evidence="2">Class I SAM-dependent methyltransferase</fullName>
    </submittedName>
</protein>